<feature type="compositionally biased region" description="Acidic residues" evidence="8">
    <location>
        <begin position="308"/>
        <end position="326"/>
    </location>
</feature>
<name>A0A7D9DQU2_PARCT</name>
<dbReference type="PROSITE" id="PS50077">
    <property type="entry name" value="HEAT_REPEAT"/>
    <property type="match status" value="2"/>
</dbReference>
<keyword evidence="4" id="KW-0963">Cytoplasm</keyword>
<dbReference type="GO" id="GO:0005737">
    <property type="term" value="C:cytoplasm"/>
    <property type="evidence" value="ECO:0007669"/>
    <property type="project" value="UniProtKB-SubCell"/>
</dbReference>
<sequence>MAAELEAILGRLLVPDNAVIKQATAELRVFFQHPTDQIVPVLVTVLSSSQSPQARQYAAILLRRRIIKQWPKLSQELRNSLKPTVLQVLTNETERIVCQSTAQIIGAIAKHELPSDQWPQLFQFLNEYIKSPQAGHREMSMYVLSIVTETVGEQLRPHFQSLFHLFSKTLEDQENQNVAFYTIRAITNLVLYLGENEINLLRPLIPKIIVVIKNLLSTDEDKACECMDVFDELVDSEVGIVIPHVKSLVEFCLHIAMNTELSDSSRVKALHFIGWLIRVKSKVILKNKLLSPILSVIFPIMATRGEEDVGDGECEDEDDAESLTEAEDSRPNAVAAQVVDVLALHLPPEKLFPPLMQLVEPALAHSNPYQRKAAIISLAVLSEGCADFVQTRHLGTILQVVCRALSDQHPVVRNAALFALGQFAEHLQPDISKFASDILPLLFDYLGQASGKADPPGISRTYYALETFCENLGEGILPYLPALMERLLGTLRSHQPYRIKGLAVSAVGAAASGAGKEMLPYFPELIDILKIYICNPVFDGAQIQAQSLDTVGMLARVIGGEHFYPIAEEWIKISLELVERANDPDVRRCVYGLFASLSTFLKQEMGRYLPPILKHILDTLRSTEGFVTHYDGDEDPSFLIDDENIEQEQGDDSDDDSVAGYSVENAFLEEKEDACNAVSEIAENTQMSFLPYMDEIINEVFKLVQFPHTGVRKGSVTAMSRLCRTLHTILNNNNEDKTFLLGIVSNYVSAMIAMINGDKDRTVVMAILLSLEEMLKSLKQDALQGAGNFEGICSALKNVLMSKTRCQDNDDDDIEGEQEEQAELDASVMEHAGDVIPQLALAAPGQEFVAYFASLLPWFLKRMKPTASVSDRSFSVGTVAEIILAMDSSIIPFVPHLYPVLMKVLNDEDGEVRGNCTYALGVLAASGGEPVYVHYPQILEALFFLLKREHEVRVVDNICAAVCRMILANISKVPMEQTFPLLLQCLPLKADFEENKTVYSCILQLFNSEHPQVTQNIIPIIKIVAQVIPTTTITEETRQSLQQMLNTIRQRNPQEFDSVLMSFCPDHVSSMNEALSKMA</sequence>
<dbReference type="GO" id="GO:0031267">
    <property type="term" value="F:small GTPase binding"/>
    <property type="evidence" value="ECO:0007669"/>
    <property type="project" value="InterPro"/>
</dbReference>
<dbReference type="InterPro" id="IPR000357">
    <property type="entry name" value="HEAT"/>
</dbReference>
<evidence type="ECO:0000256" key="2">
    <source>
        <dbReference type="ARBA" id="ARBA00004496"/>
    </source>
</evidence>
<dbReference type="InterPro" id="IPR016024">
    <property type="entry name" value="ARM-type_fold"/>
</dbReference>
<evidence type="ECO:0000313" key="10">
    <source>
        <dbReference type="Proteomes" id="UP001152795"/>
    </source>
</evidence>
<evidence type="ECO:0000256" key="7">
    <source>
        <dbReference type="ARBA" id="ARBA00023242"/>
    </source>
</evidence>
<dbReference type="PROSITE" id="PS50166">
    <property type="entry name" value="IMPORTIN_B_NT"/>
    <property type="match status" value="1"/>
</dbReference>
<evidence type="ECO:0000256" key="1">
    <source>
        <dbReference type="ARBA" id="ARBA00004123"/>
    </source>
</evidence>
<gene>
    <name evidence="9" type="ORF">PACLA_8A063259</name>
</gene>
<dbReference type="SUPFAM" id="SSF48371">
    <property type="entry name" value="ARM repeat"/>
    <property type="match status" value="2"/>
</dbReference>
<evidence type="ECO:0000256" key="4">
    <source>
        <dbReference type="ARBA" id="ARBA00022490"/>
    </source>
</evidence>
<reference evidence="9" key="1">
    <citation type="submission" date="2020-04" db="EMBL/GenBank/DDBJ databases">
        <authorList>
            <person name="Alioto T."/>
            <person name="Alioto T."/>
            <person name="Gomez Garrido J."/>
        </authorList>
    </citation>
    <scope>NUCLEOTIDE SEQUENCE</scope>
    <source>
        <strain evidence="9">A484AB</strain>
    </source>
</reference>
<dbReference type="OrthoDB" id="7862313at2759"/>
<dbReference type="InterPro" id="IPR001494">
    <property type="entry name" value="Importin-beta_N"/>
</dbReference>
<dbReference type="Proteomes" id="UP001152795">
    <property type="component" value="Unassembled WGS sequence"/>
</dbReference>
<dbReference type="Pfam" id="PF25780">
    <property type="entry name" value="TPR_IPO5"/>
    <property type="match status" value="1"/>
</dbReference>
<evidence type="ECO:0000313" key="9">
    <source>
        <dbReference type="EMBL" id="CAB3991812.1"/>
    </source>
</evidence>
<dbReference type="GO" id="GO:0006606">
    <property type="term" value="P:protein import into nucleus"/>
    <property type="evidence" value="ECO:0007669"/>
    <property type="project" value="InterPro"/>
</dbReference>
<comment type="caution">
    <text evidence="9">The sequence shown here is derived from an EMBL/GenBank/DDBJ whole genome shotgun (WGS) entry which is preliminary data.</text>
</comment>
<dbReference type="SMART" id="SM01349">
    <property type="entry name" value="TOG"/>
    <property type="match status" value="1"/>
</dbReference>
<evidence type="ECO:0000256" key="5">
    <source>
        <dbReference type="ARBA" id="ARBA00022737"/>
    </source>
</evidence>
<dbReference type="Pfam" id="PF03810">
    <property type="entry name" value="IBN_N"/>
    <property type="match status" value="1"/>
</dbReference>
<dbReference type="InterPro" id="IPR034085">
    <property type="entry name" value="TOG"/>
</dbReference>
<dbReference type="InterPro" id="IPR021133">
    <property type="entry name" value="HEAT_type_2"/>
</dbReference>
<organism evidence="9 10">
    <name type="scientific">Paramuricea clavata</name>
    <name type="common">Red gorgonian</name>
    <name type="synonym">Violescent sea-whip</name>
    <dbReference type="NCBI Taxonomy" id="317549"/>
    <lineage>
        <taxon>Eukaryota</taxon>
        <taxon>Metazoa</taxon>
        <taxon>Cnidaria</taxon>
        <taxon>Anthozoa</taxon>
        <taxon>Octocorallia</taxon>
        <taxon>Malacalcyonacea</taxon>
        <taxon>Plexauridae</taxon>
        <taxon>Paramuricea</taxon>
    </lineage>
</organism>
<feature type="region of interest" description="Disordered" evidence="8">
    <location>
        <begin position="307"/>
        <end position="329"/>
    </location>
</feature>
<protein>
    <submittedName>
        <fullName evidence="9">Importin-4-like isoform X2</fullName>
    </submittedName>
</protein>
<dbReference type="SMART" id="SM00913">
    <property type="entry name" value="IBN_N"/>
    <property type="match status" value="1"/>
</dbReference>
<dbReference type="InterPro" id="IPR040122">
    <property type="entry name" value="Importin_beta"/>
</dbReference>
<evidence type="ECO:0000256" key="8">
    <source>
        <dbReference type="SAM" id="MobiDB-lite"/>
    </source>
</evidence>
<dbReference type="EMBL" id="CACRXK020001920">
    <property type="protein sequence ID" value="CAB3991812.1"/>
    <property type="molecule type" value="Genomic_DNA"/>
</dbReference>
<keyword evidence="7" id="KW-0539">Nucleus</keyword>
<proteinExistence type="predicted"/>
<dbReference type="InterPro" id="IPR057672">
    <property type="entry name" value="TPR_IPO4/5"/>
</dbReference>
<keyword evidence="6" id="KW-0653">Protein transport</keyword>
<dbReference type="GO" id="GO:0005634">
    <property type="term" value="C:nucleus"/>
    <property type="evidence" value="ECO:0007669"/>
    <property type="project" value="UniProtKB-SubCell"/>
</dbReference>
<dbReference type="AlphaFoldDB" id="A0A7D9DQU2"/>
<dbReference type="Pfam" id="PF02985">
    <property type="entry name" value="HEAT"/>
    <property type="match status" value="2"/>
</dbReference>
<keyword evidence="3" id="KW-0813">Transport</keyword>
<evidence type="ECO:0000256" key="3">
    <source>
        <dbReference type="ARBA" id="ARBA00022448"/>
    </source>
</evidence>
<evidence type="ECO:0000256" key="6">
    <source>
        <dbReference type="ARBA" id="ARBA00022927"/>
    </source>
</evidence>
<dbReference type="PANTHER" id="PTHR10527">
    <property type="entry name" value="IMPORTIN BETA"/>
    <property type="match status" value="1"/>
</dbReference>
<dbReference type="InterPro" id="IPR011989">
    <property type="entry name" value="ARM-like"/>
</dbReference>
<dbReference type="Gene3D" id="1.25.10.10">
    <property type="entry name" value="Leucine-rich Repeat Variant"/>
    <property type="match status" value="1"/>
</dbReference>
<accession>A0A7D9DQU2</accession>
<keyword evidence="5" id="KW-0677">Repeat</keyword>
<keyword evidence="10" id="KW-1185">Reference proteome</keyword>
<comment type="subcellular location">
    <subcellularLocation>
        <location evidence="2">Cytoplasm</location>
    </subcellularLocation>
    <subcellularLocation>
        <location evidence="1">Nucleus</location>
    </subcellularLocation>
</comment>